<evidence type="ECO:0000256" key="3">
    <source>
        <dbReference type="ARBA" id="ARBA00022741"/>
    </source>
</evidence>
<dbReference type="GO" id="GO:0004818">
    <property type="term" value="F:glutamate-tRNA ligase activity"/>
    <property type="evidence" value="ECO:0007669"/>
    <property type="project" value="TreeGrafter"/>
</dbReference>
<feature type="domain" description="Glutamyl/glutaminyl-tRNA synthetase class Ib catalytic" evidence="9">
    <location>
        <begin position="27"/>
        <end position="326"/>
    </location>
</feature>
<feature type="binding site" evidence="7">
    <location>
        <position position="275"/>
    </location>
    <ligand>
        <name>ATP</name>
        <dbReference type="ChEBI" id="CHEBI:30616"/>
    </ligand>
</feature>
<evidence type="ECO:0000256" key="1">
    <source>
        <dbReference type="ARBA" id="ARBA00022598"/>
    </source>
</evidence>
<dbReference type="Pfam" id="PF00749">
    <property type="entry name" value="tRNA-synt_1c"/>
    <property type="match status" value="1"/>
</dbReference>
<dbReference type="PANTHER" id="PTHR43311">
    <property type="entry name" value="GLUTAMATE--TRNA LIGASE"/>
    <property type="match status" value="1"/>
</dbReference>
<dbReference type="InterPro" id="IPR049940">
    <property type="entry name" value="GluQ/Sye"/>
</dbReference>
<evidence type="ECO:0000256" key="4">
    <source>
        <dbReference type="ARBA" id="ARBA00022833"/>
    </source>
</evidence>
<dbReference type="EC" id="6.1.1.-" evidence="7"/>
<reference evidence="10" key="1">
    <citation type="submission" date="2021-03" db="EMBL/GenBank/DDBJ databases">
        <title>Acanthopleuribacteraceae sp. M133.</title>
        <authorList>
            <person name="Wang G."/>
        </authorList>
    </citation>
    <scope>NUCLEOTIDE SEQUENCE</scope>
    <source>
        <strain evidence="10">M133</strain>
    </source>
</reference>
<keyword evidence="4 7" id="KW-0862">Zinc</keyword>
<dbReference type="RefSeq" id="WP_237384458.1">
    <property type="nucleotide sequence ID" value="NZ_CP071793.1"/>
</dbReference>
<dbReference type="InterPro" id="IPR000924">
    <property type="entry name" value="Glu/Gln-tRNA-synth"/>
</dbReference>
<dbReference type="GO" id="GO:0008270">
    <property type="term" value="F:zinc ion binding"/>
    <property type="evidence" value="ECO:0007669"/>
    <property type="project" value="UniProtKB-UniRule"/>
</dbReference>
<dbReference type="GO" id="GO:0006400">
    <property type="term" value="P:tRNA modification"/>
    <property type="evidence" value="ECO:0007669"/>
    <property type="project" value="InterPro"/>
</dbReference>
<evidence type="ECO:0000256" key="6">
    <source>
        <dbReference type="ARBA" id="ARBA00023146"/>
    </source>
</evidence>
<feature type="short sequence motif" description="'HIGH' region" evidence="7">
    <location>
        <begin position="31"/>
        <end position="41"/>
    </location>
</feature>
<organism evidence="10 11">
    <name type="scientific">Sulfidibacter corallicola</name>
    <dbReference type="NCBI Taxonomy" id="2818388"/>
    <lineage>
        <taxon>Bacteria</taxon>
        <taxon>Pseudomonadati</taxon>
        <taxon>Acidobacteriota</taxon>
        <taxon>Holophagae</taxon>
        <taxon>Acanthopleuribacterales</taxon>
        <taxon>Acanthopleuribacteraceae</taxon>
        <taxon>Sulfidibacter</taxon>
    </lineage>
</organism>
<dbReference type="HAMAP" id="MF_01428">
    <property type="entry name" value="Glu_Q_tRNA_synth"/>
    <property type="match status" value="1"/>
</dbReference>
<dbReference type="Gene3D" id="3.40.50.620">
    <property type="entry name" value="HUPs"/>
    <property type="match status" value="1"/>
</dbReference>
<evidence type="ECO:0000256" key="2">
    <source>
        <dbReference type="ARBA" id="ARBA00022723"/>
    </source>
</evidence>
<name>A0A8A4TZ40_SULCO</name>
<feature type="binding site" evidence="7">
    <location>
        <position position="128"/>
    </location>
    <ligand>
        <name>Zn(2+)</name>
        <dbReference type="ChEBI" id="CHEBI:29105"/>
    </ligand>
</feature>
<evidence type="ECO:0000259" key="9">
    <source>
        <dbReference type="Pfam" id="PF00749"/>
    </source>
</evidence>
<feature type="short sequence motif" description="'KMSKS' region" evidence="7">
    <location>
        <begin position="272"/>
        <end position="276"/>
    </location>
</feature>
<feature type="binding site" evidence="7">
    <location>
        <position position="64"/>
    </location>
    <ligand>
        <name>L-glutamate</name>
        <dbReference type="ChEBI" id="CHEBI:29985"/>
    </ligand>
</feature>
<protein>
    <recommendedName>
        <fullName evidence="7">Glutamyl-Q tRNA(Asp) synthetase</fullName>
        <shortName evidence="7">Glu-Q-RSs</shortName>
        <ecNumber evidence="7">6.1.1.-</ecNumber>
    </recommendedName>
</protein>
<gene>
    <name evidence="7 10" type="primary">gluQ</name>
    <name evidence="10" type="ORF">J3U87_18110</name>
</gene>
<comment type="function">
    <text evidence="7">Catalyzes the tRNA-independent activation of glutamate in presence of ATP and the subsequent transfer of glutamate onto a tRNA(Asp). Glutamate is transferred on the 2-amino-5-(4,5-dihydroxy-2-cyclopenten-1-yl) moiety of the queuosine in the wobble position of the QUC anticodon.</text>
</comment>
<feature type="binding site" evidence="7">
    <location>
        <position position="130"/>
    </location>
    <ligand>
        <name>Zn(2+)</name>
        <dbReference type="ChEBI" id="CHEBI:29105"/>
    </ligand>
</feature>
<dbReference type="InterPro" id="IPR022380">
    <property type="entry name" value="Glu-Q_tRNA(Asp)_Synthase"/>
</dbReference>
<sequence>MVTTTDDAGFERLRQKAAELRTRGPRGRYAPSPTGPLHLGNARSALLAWLLTRLQGGTFVLRMEDLDQPRVRSGSARQIVQDLRWMGLDWDEGPDVDGPLGPYDQSARDDLYQTALQVLKDRDLVFPCYCSRKDIAQAASAPHGRSPVYPGTCRDLAPDARVAAAARRPDRTPAWRLRVDDALIAMEDGVYGEFSQSMSEDVGDFVLRRADSLFAYQLAVVIDDGLMGITDVLRGFDLLDSSPRQIYLFRVFGFPIPTFWHVPLMLDEAGNRLSKRDGSDSIAQYRDRGVEAPHLVGLLAASIGLVESGRKLTARELLHESTLSTLKERLQRVADTDSKNNS</sequence>
<proteinExistence type="inferred from homology"/>
<dbReference type="SUPFAM" id="SSF52374">
    <property type="entry name" value="Nucleotidylyl transferase"/>
    <property type="match status" value="1"/>
</dbReference>
<feature type="binding site" evidence="7">
    <location>
        <begin position="28"/>
        <end position="32"/>
    </location>
    <ligand>
        <name>L-glutamate</name>
        <dbReference type="ChEBI" id="CHEBI:29985"/>
    </ligand>
</feature>
<comment type="cofactor">
    <cofactor evidence="7">
        <name>Zn(2+)</name>
        <dbReference type="ChEBI" id="CHEBI:29105"/>
    </cofactor>
    <text evidence="7">Binds 1 zinc ion per subunit.</text>
</comment>
<keyword evidence="5 7" id="KW-0067">ATP-binding</keyword>
<evidence type="ECO:0000256" key="7">
    <source>
        <dbReference type="HAMAP-Rule" id="MF_01428"/>
    </source>
</evidence>
<dbReference type="PROSITE" id="PS00178">
    <property type="entry name" value="AA_TRNA_LIGASE_I"/>
    <property type="match status" value="1"/>
</dbReference>
<dbReference type="InterPro" id="IPR014729">
    <property type="entry name" value="Rossmann-like_a/b/a_fold"/>
</dbReference>
<accession>A0A8A4TZ40</accession>
<dbReference type="InterPro" id="IPR020058">
    <property type="entry name" value="Glu/Gln-tRNA-synth_Ib_cat-dom"/>
</dbReference>
<dbReference type="PRINTS" id="PR00987">
    <property type="entry name" value="TRNASYNTHGLU"/>
</dbReference>
<evidence type="ECO:0000313" key="10">
    <source>
        <dbReference type="EMBL" id="QTD54364.1"/>
    </source>
</evidence>
<keyword evidence="1 7" id="KW-0436">Ligase</keyword>
<feature type="binding site" evidence="7">
    <location>
        <position position="234"/>
    </location>
    <ligand>
        <name>L-glutamate</name>
        <dbReference type="ChEBI" id="CHEBI:29985"/>
    </ligand>
</feature>
<keyword evidence="2 7" id="KW-0479">Metal-binding</keyword>
<dbReference type="AlphaFoldDB" id="A0A8A4TZ40"/>
<evidence type="ECO:0000256" key="5">
    <source>
        <dbReference type="ARBA" id="ARBA00022840"/>
    </source>
</evidence>
<feature type="binding site" evidence="7">
    <location>
        <position position="149"/>
    </location>
    <ligand>
        <name>Zn(2+)</name>
        <dbReference type="ChEBI" id="CHEBI:29105"/>
    </ligand>
</feature>
<keyword evidence="11" id="KW-1185">Reference proteome</keyword>
<keyword evidence="3 7" id="KW-0547">Nucleotide-binding</keyword>
<feature type="binding site" evidence="7">
    <location>
        <position position="153"/>
    </location>
    <ligand>
        <name>Zn(2+)</name>
        <dbReference type="ChEBI" id="CHEBI:29105"/>
    </ligand>
</feature>
<dbReference type="GO" id="GO:0005524">
    <property type="term" value="F:ATP binding"/>
    <property type="evidence" value="ECO:0007669"/>
    <property type="project" value="UniProtKB-KW"/>
</dbReference>
<dbReference type="EMBL" id="CP071793">
    <property type="protein sequence ID" value="QTD54364.1"/>
    <property type="molecule type" value="Genomic_DNA"/>
</dbReference>
<dbReference type="KEGG" id="scor:J3U87_18110"/>
<dbReference type="InterPro" id="IPR001412">
    <property type="entry name" value="aa-tRNA-synth_I_CS"/>
</dbReference>
<dbReference type="NCBIfam" id="TIGR03838">
    <property type="entry name" value="queuosine_YadB"/>
    <property type="match status" value="1"/>
</dbReference>
<dbReference type="NCBIfam" id="NF004314">
    <property type="entry name" value="PRK05710.1-3"/>
    <property type="match status" value="1"/>
</dbReference>
<dbReference type="Proteomes" id="UP000663929">
    <property type="component" value="Chromosome"/>
</dbReference>
<dbReference type="PANTHER" id="PTHR43311:SF1">
    <property type="entry name" value="GLUTAMYL-Q TRNA(ASP) SYNTHETASE"/>
    <property type="match status" value="1"/>
</dbReference>
<feature type="binding site" evidence="7">
    <location>
        <position position="216"/>
    </location>
    <ligand>
        <name>L-glutamate</name>
        <dbReference type="ChEBI" id="CHEBI:29985"/>
    </ligand>
</feature>
<evidence type="ECO:0000313" key="11">
    <source>
        <dbReference type="Proteomes" id="UP000663929"/>
    </source>
</evidence>
<comment type="similarity">
    <text evidence="7">Belongs to the class-I aminoacyl-tRNA synthetase family. GluQ subfamily.</text>
</comment>
<evidence type="ECO:0000256" key="8">
    <source>
        <dbReference type="RuleBase" id="RU363037"/>
    </source>
</evidence>
<dbReference type="GO" id="GO:0006424">
    <property type="term" value="P:glutamyl-tRNA aminoacylation"/>
    <property type="evidence" value="ECO:0007669"/>
    <property type="project" value="InterPro"/>
</dbReference>
<keyword evidence="8" id="KW-0648">Protein biosynthesis</keyword>
<dbReference type="GO" id="GO:0005829">
    <property type="term" value="C:cytosol"/>
    <property type="evidence" value="ECO:0007669"/>
    <property type="project" value="TreeGrafter"/>
</dbReference>
<keyword evidence="6 7" id="KW-0030">Aminoacyl-tRNA synthetase</keyword>
<dbReference type="NCBIfam" id="NF004315">
    <property type="entry name" value="PRK05710.1-4"/>
    <property type="match status" value="1"/>
</dbReference>